<dbReference type="Proteomes" id="UP000199758">
    <property type="component" value="Unassembled WGS sequence"/>
</dbReference>
<protein>
    <submittedName>
        <fullName evidence="2">Pimeloyl-ACP methyl ester carboxylesterase</fullName>
    </submittedName>
</protein>
<dbReference type="PRINTS" id="PR00111">
    <property type="entry name" value="ABHYDROLASE"/>
</dbReference>
<dbReference type="InterPro" id="IPR000639">
    <property type="entry name" value="Epox_hydrolase-like"/>
</dbReference>
<dbReference type="GO" id="GO:0003824">
    <property type="term" value="F:catalytic activity"/>
    <property type="evidence" value="ECO:0007669"/>
    <property type="project" value="InterPro"/>
</dbReference>
<dbReference type="STRING" id="490188.SAMN04488068_2776"/>
<dbReference type="RefSeq" id="WP_072898248.1">
    <property type="nucleotide sequence ID" value="NZ_FQWZ01000006.1"/>
</dbReference>
<dbReference type="InterPro" id="IPR000073">
    <property type="entry name" value="AB_hydrolase_1"/>
</dbReference>
<dbReference type="PRINTS" id="PR00412">
    <property type="entry name" value="EPOXHYDRLASE"/>
</dbReference>
<keyword evidence="3" id="KW-1185">Reference proteome</keyword>
<evidence type="ECO:0000313" key="3">
    <source>
        <dbReference type="Proteomes" id="UP000199758"/>
    </source>
</evidence>
<dbReference type="PANTHER" id="PTHR43194">
    <property type="entry name" value="HYDROLASE ALPHA/BETA FOLD FAMILY"/>
    <property type="match status" value="1"/>
</dbReference>
<dbReference type="InterPro" id="IPR029058">
    <property type="entry name" value="AB_hydrolase_fold"/>
</dbReference>
<sequence length="292" mass="31711">MTDADPRIRTQRFAGAGLSLCGDVGGDASAQPVILLHGGGQTRHSWRRAMVELITRGFYVISLDARGHGDSDWAADADYTFASLAADLEAVIATLPRPPVLVGASMGGATALYLIGNRQQVVARALVMVDVVPRLEAEGSRKIRQFMEANPQGFATVEEAADAVAAYYPTRKRPRDPSGLMKNLRRRDDGRLYWHWDPRFIASVRRAEPPEMARHMVDACRGVHVPTLLVRGLESDIVGQAGVDEFRALLPQLQVADVSGAGHMVAGDRNDAFNRSVLDFLHALPPDVAAAR</sequence>
<dbReference type="Pfam" id="PF00561">
    <property type="entry name" value="Abhydrolase_1"/>
    <property type="match status" value="1"/>
</dbReference>
<proteinExistence type="predicted"/>
<organism evidence="2 3">
    <name type="scientific">Hydrocarboniphaga daqingensis</name>
    <dbReference type="NCBI Taxonomy" id="490188"/>
    <lineage>
        <taxon>Bacteria</taxon>
        <taxon>Pseudomonadati</taxon>
        <taxon>Pseudomonadota</taxon>
        <taxon>Gammaproteobacteria</taxon>
        <taxon>Nevskiales</taxon>
        <taxon>Nevskiaceae</taxon>
        <taxon>Hydrocarboniphaga</taxon>
    </lineage>
</organism>
<dbReference type="AlphaFoldDB" id="A0A1M5QRE1"/>
<name>A0A1M5QRE1_9GAMM</name>
<dbReference type="SUPFAM" id="SSF53474">
    <property type="entry name" value="alpha/beta-Hydrolases"/>
    <property type="match status" value="1"/>
</dbReference>
<feature type="domain" description="AB hydrolase-1" evidence="1">
    <location>
        <begin position="32"/>
        <end position="265"/>
    </location>
</feature>
<dbReference type="Gene3D" id="3.40.50.1820">
    <property type="entry name" value="alpha/beta hydrolase"/>
    <property type="match status" value="1"/>
</dbReference>
<dbReference type="EMBL" id="FQWZ01000006">
    <property type="protein sequence ID" value="SHH16486.1"/>
    <property type="molecule type" value="Genomic_DNA"/>
</dbReference>
<evidence type="ECO:0000259" key="1">
    <source>
        <dbReference type="Pfam" id="PF00561"/>
    </source>
</evidence>
<evidence type="ECO:0000313" key="2">
    <source>
        <dbReference type="EMBL" id="SHH16486.1"/>
    </source>
</evidence>
<dbReference type="PANTHER" id="PTHR43194:SF2">
    <property type="entry name" value="PEROXISOMAL MEMBRANE PROTEIN LPX1"/>
    <property type="match status" value="1"/>
</dbReference>
<reference evidence="2 3" key="1">
    <citation type="submission" date="2016-11" db="EMBL/GenBank/DDBJ databases">
        <authorList>
            <person name="Jaros S."/>
            <person name="Januszkiewicz K."/>
            <person name="Wedrychowicz H."/>
        </authorList>
    </citation>
    <scope>NUCLEOTIDE SEQUENCE [LARGE SCALE GENOMIC DNA]</scope>
    <source>
        <strain evidence="2 3">CGMCC 1.7049</strain>
    </source>
</reference>
<dbReference type="InterPro" id="IPR050228">
    <property type="entry name" value="Carboxylesterase_BioH"/>
</dbReference>
<gene>
    <name evidence="2" type="ORF">SAMN04488068_2776</name>
</gene>
<accession>A0A1M5QRE1</accession>
<dbReference type="OrthoDB" id="5380819at2"/>